<comment type="caution">
    <text evidence="1">The sequence shown here is derived from an EMBL/GenBank/DDBJ whole genome shotgun (WGS) entry which is preliminary data.</text>
</comment>
<dbReference type="RefSeq" id="WP_243066089.1">
    <property type="nucleotide sequence ID" value="NZ_JAIVFK010000002.1"/>
</dbReference>
<accession>A0ABS9Z3X3</accession>
<sequence length="354" mass="39157">MLIVSFGSPSSLSYATANILRSMGDELFGEHVFIQAMFLEELREKWFSAENQQKKCVILFSDCPHKKISELVSNVRSPIALVVEDFAHIVSYVMRSRGMEFAPAARFATQVVCALAALTSTPRVLRISPSDLSRNLGAFVESLCQFYGAAFSDAQIASIMTALAPEGSDIDTLKDYVERHFPHGSDLAEPLRLSPSQRAALKVLSDRYAPLTAGRTVSQFVWPTSLFLKWDEPGAFLEGPIELLGPARFIVCGPYLHLPEGKWRMTVEIETEHCHSDNRLGADIFSEAILTAITAKLPPAGLFAFHLDFEVTNPLAPVEIRIQVLTGCIEGRLALKHVQIDRREERGGIRAPSL</sequence>
<gene>
    <name evidence="1" type="ORF">K2U94_04635</name>
</gene>
<evidence type="ECO:0000313" key="1">
    <source>
        <dbReference type="EMBL" id="MCI4682055.1"/>
    </source>
</evidence>
<protein>
    <submittedName>
        <fullName evidence="1">Uncharacterized protein</fullName>
    </submittedName>
</protein>
<name>A0ABS9Z3X3_9HYPH</name>
<keyword evidence="2" id="KW-1185">Reference proteome</keyword>
<dbReference type="Proteomes" id="UP001139104">
    <property type="component" value="Unassembled WGS sequence"/>
</dbReference>
<reference evidence="1" key="1">
    <citation type="journal article" date="2022" name="ISME J.">
        <title>Identification of active gaseous-alkane degraders at natural gas seeps.</title>
        <authorList>
            <person name="Farhan Ul Haque M."/>
            <person name="Hernandez M."/>
            <person name="Crombie A.T."/>
            <person name="Murrell J.C."/>
        </authorList>
    </citation>
    <scope>NUCLEOTIDE SEQUENCE</scope>
    <source>
        <strain evidence="1">PC2</strain>
    </source>
</reference>
<evidence type="ECO:0000313" key="2">
    <source>
        <dbReference type="Proteomes" id="UP001139104"/>
    </source>
</evidence>
<organism evidence="1 2">
    <name type="scientific">Candidatus Rhodoblastus alkanivorans</name>
    <dbReference type="NCBI Taxonomy" id="2954117"/>
    <lineage>
        <taxon>Bacteria</taxon>
        <taxon>Pseudomonadati</taxon>
        <taxon>Pseudomonadota</taxon>
        <taxon>Alphaproteobacteria</taxon>
        <taxon>Hyphomicrobiales</taxon>
        <taxon>Rhodoblastaceae</taxon>
        <taxon>Rhodoblastus</taxon>
    </lineage>
</organism>
<dbReference type="EMBL" id="JAIVFP010000001">
    <property type="protein sequence ID" value="MCI4682055.1"/>
    <property type="molecule type" value="Genomic_DNA"/>
</dbReference>
<proteinExistence type="predicted"/>